<dbReference type="OrthoDB" id="2540540at2"/>
<organism evidence="1 2">
    <name type="scientific">Lunatimonas lonarensis</name>
    <dbReference type="NCBI Taxonomy" id="1232681"/>
    <lineage>
        <taxon>Bacteria</taxon>
        <taxon>Pseudomonadati</taxon>
        <taxon>Bacteroidota</taxon>
        <taxon>Cytophagia</taxon>
        <taxon>Cytophagales</taxon>
        <taxon>Cyclobacteriaceae</taxon>
    </lineage>
</organism>
<dbReference type="EMBL" id="AQHR01000041">
    <property type="protein sequence ID" value="EON78097.1"/>
    <property type="molecule type" value="Genomic_DNA"/>
</dbReference>
<dbReference type="AlphaFoldDB" id="R7ZVK3"/>
<accession>R7ZVK3</accession>
<dbReference type="InterPro" id="IPR029475">
    <property type="entry name" value="DUF6807"/>
</dbReference>
<reference evidence="1 2" key="1">
    <citation type="submission" date="2013-02" db="EMBL/GenBank/DDBJ databases">
        <title>A novel strain isolated from Lonar lake, Maharashtra, India.</title>
        <authorList>
            <person name="Singh A."/>
        </authorList>
    </citation>
    <scope>NUCLEOTIDE SEQUENCE [LARGE SCALE GENOMIC DNA]</scope>
    <source>
        <strain evidence="1 2">AK24</strain>
    </source>
</reference>
<evidence type="ECO:0000313" key="1">
    <source>
        <dbReference type="EMBL" id="EON78097.1"/>
    </source>
</evidence>
<dbReference type="Proteomes" id="UP000013909">
    <property type="component" value="Unassembled WGS sequence"/>
</dbReference>
<protein>
    <recommendedName>
        <fullName evidence="3">Methane oxygenase PmoA</fullName>
    </recommendedName>
</protein>
<dbReference type="STRING" id="1232681.ADIS_1294"/>
<name>R7ZVK3_9BACT</name>
<dbReference type="RefSeq" id="WP_010853438.1">
    <property type="nucleotide sequence ID" value="NZ_AQHR01000041.1"/>
</dbReference>
<sequence>MRKFLLYPLAYLGLLACQQQPLAKFEIQVDLVERFEVPIHIDVAGIVDGTQAVFLMDPVSGSKYPAELNGEGSLATVLPHLPKGTQVFHLFAGTIPSDRSVSVEETDSGIQVNNGENKVFFYQTAMAFPKEGLPDYYKRNGMIHPLTSPGGQVLTDDFPAGHVHQHAIFNAWVNTMFRGEKVDFWNQHQGTGTVEHKEVLSISPGKWRTSFAVKQSHISLKHGEVLEETWELTTYPTEGFFVFDLCSEQINTSQDTLHLLEYHYGGMGFRGSREWNVVDSIHYTNEWKILTSEGHTKESANHTKAKWISAYGEIGGETAGVTVFGHPDNFRYPQIVRVHPTMPYWVYSPMYEGGFHIAPGARFKARYRFYVHQGIPDEKILASIEADLTRPISIKVLP</sequence>
<evidence type="ECO:0008006" key="3">
    <source>
        <dbReference type="Google" id="ProtNLM"/>
    </source>
</evidence>
<gene>
    <name evidence="1" type="ORF">ADIS_1294</name>
</gene>
<keyword evidence="2" id="KW-1185">Reference proteome</keyword>
<comment type="caution">
    <text evidence="1">The sequence shown here is derived from an EMBL/GenBank/DDBJ whole genome shotgun (WGS) entry which is preliminary data.</text>
</comment>
<proteinExistence type="predicted"/>
<dbReference type="PROSITE" id="PS51257">
    <property type="entry name" value="PROKAR_LIPOPROTEIN"/>
    <property type="match status" value="1"/>
</dbReference>
<evidence type="ECO:0000313" key="2">
    <source>
        <dbReference type="Proteomes" id="UP000013909"/>
    </source>
</evidence>
<dbReference type="Pfam" id="PF14100">
    <property type="entry name" value="DUF6807"/>
    <property type="match status" value="1"/>
</dbReference>